<dbReference type="OMA" id="MMAYGKD"/>
<organism evidence="1 2">
    <name type="scientific">Zootermopsis nevadensis</name>
    <name type="common">Dampwood termite</name>
    <dbReference type="NCBI Taxonomy" id="136037"/>
    <lineage>
        <taxon>Eukaryota</taxon>
        <taxon>Metazoa</taxon>
        <taxon>Ecdysozoa</taxon>
        <taxon>Arthropoda</taxon>
        <taxon>Hexapoda</taxon>
        <taxon>Insecta</taxon>
        <taxon>Pterygota</taxon>
        <taxon>Neoptera</taxon>
        <taxon>Polyneoptera</taxon>
        <taxon>Dictyoptera</taxon>
        <taxon>Blattodea</taxon>
        <taxon>Blattoidea</taxon>
        <taxon>Termitoidae</taxon>
        <taxon>Termopsidae</taxon>
        <taxon>Zootermopsis</taxon>
    </lineage>
</organism>
<dbReference type="AlphaFoldDB" id="A0A067QQJ7"/>
<dbReference type="OrthoDB" id="10262032at2759"/>
<evidence type="ECO:0000313" key="1">
    <source>
        <dbReference type="EMBL" id="KDR12182.1"/>
    </source>
</evidence>
<keyword evidence="2" id="KW-1185">Reference proteome</keyword>
<protein>
    <submittedName>
        <fullName evidence="1">Uncharacterized protein</fullName>
    </submittedName>
</protein>
<accession>A0A067QQJ7</accession>
<reference evidence="1 2" key="1">
    <citation type="journal article" date="2014" name="Nat. Commun.">
        <title>Molecular traces of alternative social organization in a termite genome.</title>
        <authorList>
            <person name="Terrapon N."/>
            <person name="Li C."/>
            <person name="Robertson H.M."/>
            <person name="Ji L."/>
            <person name="Meng X."/>
            <person name="Booth W."/>
            <person name="Chen Z."/>
            <person name="Childers C.P."/>
            <person name="Glastad K.M."/>
            <person name="Gokhale K."/>
            <person name="Gowin J."/>
            <person name="Gronenberg W."/>
            <person name="Hermansen R.A."/>
            <person name="Hu H."/>
            <person name="Hunt B.G."/>
            <person name="Huylmans A.K."/>
            <person name="Khalil S.M."/>
            <person name="Mitchell R.D."/>
            <person name="Munoz-Torres M.C."/>
            <person name="Mustard J.A."/>
            <person name="Pan H."/>
            <person name="Reese J.T."/>
            <person name="Scharf M.E."/>
            <person name="Sun F."/>
            <person name="Vogel H."/>
            <person name="Xiao J."/>
            <person name="Yang W."/>
            <person name="Yang Z."/>
            <person name="Yang Z."/>
            <person name="Zhou J."/>
            <person name="Zhu J."/>
            <person name="Brent C.S."/>
            <person name="Elsik C.G."/>
            <person name="Goodisman M.A."/>
            <person name="Liberles D.A."/>
            <person name="Roe R.M."/>
            <person name="Vargo E.L."/>
            <person name="Vilcinskas A."/>
            <person name="Wang J."/>
            <person name="Bornberg-Bauer E."/>
            <person name="Korb J."/>
            <person name="Zhang G."/>
            <person name="Liebig J."/>
        </authorList>
    </citation>
    <scope>NUCLEOTIDE SEQUENCE [LARGE SCALE GENOMIC DNA]</scope>
    <source>
        <tissue evidence="1">Whole organism</tissue>
    </source>
</reference>
<dbReference type="InParanoid" id="A0A067QQJ7"/>
<sequence length="216" mass="24918">MSSTGATNVVRGEGILHAHKVRYSKETHQLLKVLLEESKLSIFQRQQIQNSVCNGDPLPPLPSGQDVRSSVRVPASAYVKKHVFHKKRTRDAIISSGAYERDSFVPIHPRVDKEKEKQKLQSLMAYGKVIPPTPVNKTRLVPKPPLETPKQTDRFTELVEEVQDRLEFLLEMKELGYEKKYRPIIEQQVASKVRQMKKINPQRCQELRISERLFLL</sequence>
<dbReference type="eggNOG" id="ENOG502RYD0">
    <property type="taxonomic scope" value="Eukaryota"/>
</dbReference>
<evidence type="ECO:0000313" key="2">
    <source>
        <dbReference type="Proteomes" id="UP000027135"/>
    </source>
</evidence>
<proteinExistence type="predicted"/>
<name>A0A067QQJ7_ZOONE</name>
<dbReference type="FunCoup" id="A0A067QQJ7">
    <property type="interactions" value="2"/>
</dbReference>
<dbReference type="InterPro" id="IPR007914">
    <property type="entry name" value="UPF0193"/>
</dbReference>
<dbReference type="EMBL" id="KK853039">
    <property type="protein sequence ID" value="KDR12182.1"/>
    <property type="molecule type" value="Genomic_DNA"/>
</dbReference>
<dbReference type="Proteomes" id="UP000027135">
    <property type="component" value="Unassembled WGS sequence"/>
</dbReference>
<dbReference type="Pfam" id="PF05250">
    <property type="entry name" value="UPF0193"/>
    <property type="match status" value="1"/>
</dbReference>
<dbReference type="PANTHER" id="PTHR28348">
    <property type="entry name" value="UPF0193 PROTEIN EVG1"/>
    <property type="match status" value="1"/>
</dbReference>
<gene>
    <name evidence="1" type="ORF">L798_14001</name>
</gene>
<dbReference type="PANTHER" id="PTHR28348:SF1">
    <property type="entry name" value="UPF0193 PROTEIN EVG1"/>
    <property type="match status" value="1"/>
</dbReference>